<dbReference type="PANTHER" id="PTHR43863:SF2">
    <property type="entry name" value="MALTASE-GLUCOAMYLASE"/>
    <property type="match status" value="1"/>
</dbReference>
<dbReference type="SMART" id="SM00758">
    <property type="entry name" value="PA14"/>
    <property type="match status" value="1"/>
</dbReference>
<dbReference type="InterPro" id="IPR051816">
    <property type="entry name" value="Glycosyl_Hydrolase_31"/>
</dbReference>
<dbReference type="OrthoDB" id="176168at2"/>
<dbReference type="InterPro" id="IPR017853">
    <property type="entry name" value="GH"/>
</dbReference>
<proteinExistence type="inferred from homology"/>
<feature type="domain" description="PA14" evidence="3">
    <location>
        <begin position="224"/>
        <end position="365"/>
    </location>
</feature>
<dbReference type="PROSITE" id="PS51257">
    <property type="entry name" value="PROKAR_LIPOPROTEIN"/>
    <property type="match status" value="1"/>
</dbReference>
<dbReference type="PANTHER" id="PTHR43863">
    <property type="entry name" value="HYDROLASE, PUTATIVE (AFU_ORTHOLOGUE AFUA_1G03140)-RELATED"/>
    <property type="match status" value="1"/>
</dbReference>
<sequence>MKKNTIALGLSAGFLLASCAVKNYTKTDDGVLITLKPRTENQLRTLRIQVLGNDLVHVAATAQEFQKDSSLIIVPNQQTVPFHINQSKDSIQLSTKTLNVVVSAKDGGIKFKDKNGKILLAEKAGGGRTFLPIQADQTKGYTVRQIFESPQDEAFYGLGQHQSDEFNYKDKSEELFQYNTKVSVPFVVSNKNYGLLWDSYSLSRFGDSRPYEQLNQVFKLFGKNGQPGFLTGTYSTPEKKNAPLIREEKSIFFEDVKSIKNLPADLPLKNSSVTYEGEIEAQQDGEYKFILYYSGYVKVYLDNQLVVAERWRTAWNPNSYKFSMNLKANKRTALRIEWRPDGSTSYCGLRVRTPQLAEEKNSQVWWSEMNKKIDYYFVHGNSMDSIIKGYRTLTGKSQIMPRWAMGYWQSRERYKTQDEILSNLKEFRKRRIPIDNIVLDWNYWEDDAWGSHKFDPARFPDPKAMTDSIHSMNAKMMISVWPKFYKTTAHFKEFDEKGWMYQQAIKDNVRDWVGPGYAGSFYDAYAGGARKLFWKQIYENLYPIGVDAWWMDASEPNVLDCTDMEYRKKLQGPTALGPATEYFNTYALMNAEAIYDGQRAADSNKRVFLLTRSGFAGLQRYSTATWSGDIATRWEDLKAQISAGLNFAASGIPYWTMDIGGFCVEDRYVSAQQQYDKNGNENADSKEWRELNARWHQFGAFAPLYRSHGQFPYREPWNIAPEGHPAYESIVYYDRLRYRLMPYIYTMAGMTHFNDYTIMRPLIMDFQNDKNVVGISSQFMFGSSFMVCPVYQYGARKREVYLPDGTNWYDFYTGRLLSGGQTLQADAPYGRLPLFIPEGAVIPAGPEIQYTDQKPADNVVLYIYKGRDGSFTLYEDEGVNYNYEKGHYSAISFHYNQKNQTLTIGERKGDFKGMLKDRKFKIIAVDPSNPKAFLSDASGKEIDYNGALQVIKI</sequence>
<dbReference type="GO" id="GO:0004553">
    <property type="term" value="F:hydrolase activity, hydrolyzing O-glycosyl compounds"/>
    <property type="evidence" value="ECO:0007669"/>
    <property type="project" value="InterPro"/>
</dbReference>
<dbReference type="InterPro" id="IPR025887">
    <property type="entry name" value="Glyco_hydro_31_N_dom"/>
</dbReference>
<protein>
    <submittedName>
        <fullName evidence="4">Alpha-xylosidase</fullName>
    </submittedName>
</protein>
<dbReference type="CDD" id="cd06591">
    <property type="entry name" value="GH31_xylosidase_XylS"/>
    <property type="match status" value="1"/>
</dbReference>
<dbReference type="Gene3D" id="2.60.40.1180">
    <property type="entry name" value="Golgi alpha-mannosidase II"/>
    <property type="match status" value="2"/>
</dbReference>
<dbReference type="InterPro" id="IPR013780">
    <property type="entry name" value="Glyco_hydro_b"/>
</dbReference>
<keyword evidence="5" id="KW-1185">Reference proteome</keyword>
<dbReference type="Gene3D" id="2.60.120.380">
    <property type="match status" value="1"/>
</dbReference>
<dbReference type="InterPro" id="IPR011658">
    <property type="entry name" value="PA14_dom"/>
</dbReference>
<accession>A0A1J7C7L3</accession>
<dbReference type="InterPro" id="IPR011013">
    <property type="entry name" value="Gal_mutarotase_sf_dom"/>
</dbReference>
<dbReference type="PROSITE" id="PS51820">
    <property type="entry name" value="PA14"/>
    <property type="match status" value="1"/>
</dbReference>
<comment type="caution">
    <text evidence="4">The sequence shown here is derived from an EMBL/GenBank/DDBJ whole genome shotgun (WGS) entry which is preliminary data.</text>
</comment>
<comment type="similarity">
    <text evidence="1 2">Belongs to the glycosyl hydrolase 31 family.</text>
</comment>
<name>A0A1J7C7L3_FLAJO</name>
<dbReference type="Proteomes" id="UP000182826">
    <property type="component" value="Unassembled WGS sequence"/>
</dbReference>
<dbReference type="AlphaFoldDB" id="A0A1J7C7L3"/>
<dbReference type="SUPFAM" id="SSF56988">
    <property type="entry name" value="Anthrax protective antigen"/>
    <property type="match status" value="1"/>
</dbReference>
<dbReference type="Pfam" id="PF13802">
    <property type="entry name" value="Gal_mutarotas_2"/>
    <property type="match status" value="1"/>
</dbReference>
<dbReference type="CDD" id="cd14752">
    <property type="entry name" value="GH31_N"/>
    <property type="match status" value="1"/>
</dbReference>
<gene>
    <name evidence="4" type="ORF">BKM63_14320</name>
</gene>
<dbReference type="InterPro" id="IPR000322">
    <property type="entry name" value="Glyco_hydro_31_TIM"/>
</dbReference>
<dbReference type="InterPro" id="IPR048395">
    <property type="entry name" value="Glyco_hydro_31_C"/>
</dbReference>
<keyword evidence="2" id="KW-0378">Hydrolase</keyword>
<dbReference type="GO" id="GO:0030246">
    <property type="term" value="F:carbohydrate binding"/>
    <property type="evidence" value="ECO:0007669"/>
    <property type="project" value="InterPro"/>
</dbReference>
<dbReference type="GO" id="GO:0005975">
    <property type="term" value="P:carbohydrate metabolic process"/>
    <property type="evidence" value="ECO:0007669"/>
    <property type="project" value="InterPro"/>
</dbReference>
<evidence type="ECO:0000256" key="2">
    <source>
        <dbReference type="RuleBase" id="RU361185"/>
    </source>
</evidence>
<dbReference type="Pfam" id="PF07691">
    <property type="entry name" value="PA14"/>
    <property type="match status" value="1"/>
</dbReference>
<dbReference type="SUPFAM" id="SSF51445">
    <property type="entry name" value="(Trans)glycosidases"/>
    <property type="match status" value="1"/>
</dbReference>
<dbReference type="InterPro" id="IPR033403">
    <property type="entry name" value="DUF5110"/>
</dbReference>
<evidence type="ECO:0000313" key="4">
    <source>
        <dbReference type="EMBL" id="OIV41689.1"/>
    </source>
</evidence>
<evidence type="ECO:0000259" key="3">
    <source>
        <dbReference type="PROSITE" id="PS51820"/>
    </source>
</evidence>
<dbReference type="Pfam" id="PF01055">
    <property type="entry name" value="Glyco_hydro_31_2nd"/>
    <property type="match status" value="1"/>
</dbReference>
<dbReference type="Gene3D" id="2.60.40.1760">
    <property type="entry name" value="glycosyl hydrolase (family 31)"/>
    <property type="match status" value="1"/>
</dbReference>
<dbReference type="InterPro" id="IPR037524">
    <property type="entry name" value="PA14/GLEYA"/>
</dbReference>
<dbReference type="SUPFAM" id="SSF74650">
    <property type="entry name" value="Galactose mutarotase-like"/>
    <property type="match status" value="1"/>
</dbReference>
<reference evidence="4 5" key="1">
    <citation type="submission" date="2016-10" db="EMBL/GenBank/DDBJ databases">
        <title>Draft Genome Sequence of Rhizobacteria Flavobacterium johnsoniae CI04.</title>
        <authorList>
            <person name="Bravo J.I."/>
            <person name="Lozano G.L."/>
            <person name="Handelsman J."/>
        </authorList>
    </citation>
    <scope>NUCLEOTIDE SEQUENCE [LARGE SCALE GENOMIC DNA]</scope>
    <source>
        <strain evidence="4 5">CI04</strain>
    </source>
</reference>
<dbReference type="Pfam" id="PF17137">
    <property type="entry name" value="DUF5110"/>
    <property type="match status" value="1"/>
</dbReference>
<dbReference type="RefSeq" id="WP_071637241.1">
    <property type="nucleotide sequence ID" value="NZ_MLFK01000007.1"/>
</dbReference>
<organism evidence="4 5">
    <name type="scientific">Flavobacterium johnsoniae</name>
    <name type="common">Cytophaga johnsonae</name>
    <dbReference type="NCBI Taxonomy" id="986"/>
    <lineage>
        <taxon>Bacteria</taxon>
        <taxon>Pseudomonadati</taxon>
        <taxon>Bacteroidota</taxon>
        <taxon>Flavobacteriia</taxon>
        <taxon>Flavobacteriales</taxon>
        <taxon>Flavobacteriaceae</taxon>
        <taxon>Flavobacterium</taxon>
    </lineage>
</organism>
<dbReference type="SUPFAM" id="SSF51011">
    <property type="entry name" value="Glycosyl hydrolase domain"/>
    <property type="match status" value="1"/>
</dbReference>
<dbReference type="Pfam" id="PF21365">
    <property type="entry name" value="Glyco_hydro_31_3rd"/>
    <property type="match status" value="1"/>
</dbReference>
<evidence type="ECO:0000313" key="5">
    <source>
        <dbReference type="Proteomes" id="UP000182826"/>
    </source>
</evidence>
<dbReference type="Gene3D" id="3.20.20.80">
    <property type="entry name" value="Glycosidases"/>
    <property type="match status" value="1"/>
</dbReference>
<dbReference type="EMBL" id="MLFK01000007">
    <property type="protein sequence ID" value="OIV41689.1"/>
    <property type="molecule type" value="Genomic_DNA"/>
</dbReference>
<keyword evidence="2" id="KW-0326">Glycosidase</keyword>
<evidence type="ECO:0000256" key="1">
    <source>
        <dbReference type="ARBA" id="ARBA00007806"/>
    </source>
</evidence>